<comment type="subcellular location">
    <subcellularLocation>
        <location evidence="8">Cytoplasm</location>
    </subcellularLocation>
</comment>
<feature type="binding site" evidence="8">
    <location>
        <position position="155"/>
    </location>
    <ligand>
        <name>[4Fe-4S] cluster</name>
        <dbReference type="ChEBI" id="CHEBI:49883"/>
        <label>2</label>
        <note>4Fe-4S-S-AdoMet</note>
    </ligand>
</feature>
<dbReference type="Pfam" id="PF04055">
    <property type="entry name" value="Radical_SAM"/>
    <property type="match status" value="1"/>
</dbReference>
<dbReference type="FunFam" id="3.80.30.20:FF:000001">
    <property type="entry name" value="tRNA-2-methylthio-N(6)-dimethylallyladenosine synthase 2"/>
    <property type="match status" value="1"/>
</dbReference>
<feature type="binding site" evidence="8">
    <location>
        <position position="151"/>
    </location>
    <ligand>
        <name>[4Fe-4S] cluster</name>
        <dbReference type="ChEBI" id="CHEBI:49883"/>
        <label>2</label>
        <note>4Fe-4S-S-AdoMet</note>
    </ligand>
</feature>
<dbReference type="PANTHER" id="PTHR43837">
    <property type="entry name" value="RIBOSOMAL PROTEIN S12 METHYLTHIOTRANSFERASE RIMO"/>
    <property type="match status" value="1"/>
</dbReference>
<organism evidence="11 12">
    <name type="scientific">Tenacibaculum maritimum NCIMB 2154</name>
    <dbReference type="NCBI Taxonomy" id="1349785"/>
    <lineage>
        <taxon>Bacteria</taxon>
        <taxon>Pseudomonadati</taxon>
        <taxon>Bacteroidota</taxon>
        <taxon>Flavobacteriia</taxon>
        <taxon>Flavobacteriales</taxon>
        <taxon>Flavobacteriaceae</taxon>
        <taxon>Tenacibaculum</taxon>
    </lineage>
</organism>
<dbReference type="EC" id="2.8.4.4" evidence="8"/>
<dbReference type="InterPro" id="IPR005839">
    <property type="entry name" value="Methylthiotransferase"/>
</dbReference>
<dbReference type="RefSeq" id="WP_100211543.1">
    <property type="nucleotide sequence ID" value="NZ_CP138495.1"/>
</dbReference>
<dbReference type="InterPro" id="IPR012340">
    <property type="entry name" value="NA-bd_OB-fold"/>
</dbReference>
<dbReference type="SFLD" id="SFLDG01061">
    <property type="entry name" value="methylthiotransferase"/>
    <property type="match status" value="1"/>
</dbReference>
<evidence type="ECO:0000256" key="5">
    <source>
        <dbReference type="ARBA" id="ARBA00022723"/>
    </source>
</evidence>
<feature type="binding site" evidence="8">
    <location>
        <position position="56"/>
    </location>
    <ligand>
        <name>[4Fe-4S] cluster</name>
        <dbReference type="ChEBI" id="CHEBI:49883"/>
        <label>1</label>
    </ligand>
</feature>
<dbReference type="Gene3D" id="3.40.50.12160">
    <property type="entry name" value="Methylthiotransferase, N-terminal domain"/>
    <property type="match status" value="1"/>
</dbReference>
<evidence type="ECO:0000256" key="3">
    <source>
        <dbReference type="ARBA" id="ARBA00022679"/>
    </source>
</evidence>
<accession>A0A2H1EBP5</accession>
<keyword evidence="11" id="KW-0687">Ribonucleoprotein</keyword>
<comment type="function">
    <text evidence="8">Catalyzes the methylthiolation of an aspartic acid residue of ribosomal protein uS12.</text>
</comment>
<dbReference type="KEGG" id="tmar:MARIT_2310"/>
<comment type="catalytic activity">
    <reaction evidence="8">
        <text>L-aspartate(89)-[ribosomal protein uS12]-hydrogen + (sulfur carrier)-SH + AH2 + 2 S-adenosyl-L-methionine = 3-methylsulfanyl-L-aspartate(89)-[ribosomal protein uS12]-hydrogen + (sulfur carrier)-H + 5'-deoxyadenosine + L-methionine + A + S-adenosyl-L-homocysteine + 2 H(+)</text>
        <dbReference type="Rhea" id="RHEA:37087"/>
        <dbReference type="Rhea" id="RHEA-COMP:10460"/>
        <dbReference type="Rhea" id="RHEA-COMP:10461"/>
        <dbReference type="Rhea" id="RHEA-COMP:14737"/>
        <dbReference type="Rhea" id="RHEA-COMP:14739"/>
        <dbReference type="ChEBI" id="CHEBI:13193"/>
        <dbReference type="ChEBI" id="CHEBI:15378"/>
        <dbReference type="ChEBI" id="CHEBI:17319"/>
        <dbReference type="ChEBI" id="CHEBI:17499"/>
        <dbReference type="ChEBI" id="CHEBI:29917"/>
        <dbReference type="ChEBI" id="CHEBI:29961"/>
        <dbReference type="ChEBI" id="CHEBI:57844"/>
        <dbReference type="ChEBI" id="CHEBI:57856"/>
        <dbReference type="ChEBI" id="CHEBI:59789"/>
        <dbReference type="ChEBI" id="CHEBI:64428"/>
        <dbReference type="ChEBI" id="CHEBI:73599"/>
        <dbReference type="EC" id="2.8.4.4"/>
    </reaction>
</comment>
<keyword evidence="12" id="KW-1185">Reference proteome</keyword>
<dbReference type="GO" id="GO:0103039">
    <property type="term" value="F:protein methylthiotransferase activity"/>
    <property type="evidence" value="ECO:0007669"/>
    <property type="project" value="UniProtKB-EC"/>
</dbReference>
<dbReference type="PROSITE" id="PS51918">
    <property type="entry name" value="RADICAL_SAM"/>
    <property type="match status" value="1"/>
</dbReference>
<comment type="similarity">
    <text evidence="8">Belongs to the methylthiotransferase family. RimO subfamily.</text>
</comment>
<dbReference type="NCBIfam" id="TIGR00089">
    <property type="entry name" value="MiaB/RimO family radical SAM methylthiotransferase"/>
    <property type="match status" value="1"/>
</dbReference>
<keyword evidence="1 8" id="KW-0004">4Fe-4S</keyword>
<dbReference type="SMART" id="SM00729">
    <property type="entry name" value="Elp3"/>
    <property type="match status" value="1"/>
</dbReference>
<keyword evidence="6 8" id="KW-0408">Iron</keyword>
<dbReference type="NCBIfam" id="TIGR01125">
    <property type="entry name" value="30S ribosomal protein S12 methylthiotransferase RimO"/>
    <property type="match status" value="1"/>
</dbReference>
<dbReference type="InterPro" id="IPR038135">
    <property type="entry name" value="Methylthiotransferase_N_sf"/>
</dbReference>
<dbReference type="GO" id="GO:0005840">
    <property type="term" value="C:ribosome"/>
    <property type="evidence" value="ECO:0007669"/>
    <property type="project" value="UniProtKB-KW"/>
</dbReference>
<dbReference type="InterPro" id="IPR058240">
    <property type="entry name" value="rSAM_sf"/>
</dbReference>
<dbReference type="InterPro" id="IPR023404">
    <property type="entry name" value="rSAM_horseshoe"/>
</dbReference>
<feature type="binding site" evidence="8">
    <location>
        <position position="18"/>
    </location>
    <ligand>
        <name>[4Fe-4S] cluster</name>
        <dbReference type="ChEBI" id="CHEBI:49883"/>
        <label>1</label>
    </ligand>
</feature>
<protein>
    <recommendedName>
        <fullName evidence="8">Ribosomal protein uS12 methylthiotransferase RimO</fullName>
        <shortName evidence="8">uS12 MTTase</shortName>
        <shortName evidence="8">uS12 methylthiotransferase</shortName>
        <ecNumber evidence="8">2.8.4.4</ecNumber>
    </recommendedName>
    <alternativeName>
        <fullName evidence="8">Ribosomal protein uS12 (aspartate-C(3))-methylthiotransferase</fullName>
    </alternativeName>
    <alternativeName>
        <fullName evidence="8">Ribosome maturation factor RimO</fullName>
    </alternativeName>
</protein>
<evidence type="ECO:0000256" key="7">
    <source>
        <dbReference type="ARBA" id="ARBA00023014"/>
    </source>
</evidence>
<evidence type="ECO:0000256" key="6">
    <source>
        <dbReference type="ARBA" id="ARBA00023004"/>
    </source>
</evidence>
<dbReference type="GO" id="GO:0051539">
    <property type="term" value="F:4 iron, 4 sulfur cluster binding"/>
    <property type="evidence" value="ECO:0007669"/>
    <property type="project" value="UniProtKB-UniRule"/>
</dbReference>
<dbReference type="Gene3D" id="2.40.50.140">
    <property type="entry name" value="Nucleic acid-binding proteins"/>
    <property type="match status" value="1"/>
</dbReference>
<dbReference type="EMBL" id="LT634361">
    <property type="protein sequence ID" value="SFZ83869.1"/>
    <property type="molecule type" value="Genomic_DNA"/>
</dbReference>
<dbReference type="OrthoDB" id="9805215at2"/>
<keyword evidence="3 8" id="KW-0808">Transferase</keyword>
<evidence type="ECO:0000256" key="1">
    <source>
        <dbReference type="ARBA" id="ARBA00022485"/>
    </source>
</evidence>
<keyword evidence="11" id="KW-0689">Ribosomal protein</keyword>
<dbReference type="PANTHER" id="PTHR43837:SF1">
    <property type="entry name" value="RIBOSOMAL PROTEIN US12 METHYLTHIOTRANSFERASE RIMO"/>
    <property type="match status" value="1"/>
</dbReference>
<feature type="domain" description="Radical SAM core" evidence="10">
    <location>
        <begin position="137"/>
        <end position="368"/>
    </location>
</feature>
<dbReference type="Gene3D" id="3.80.30.20">
    <property type="entry name" value="tm_1862 like domain"/>
    <property type="match status" value="1"/>
</dbReference>
<dbReference type="PROSITE" id="PS51449">
    <property type="entry name" value="MTTASE_N"/>
    <property type="match status" value="1"/>
</dbReference>
<dbReference type="InterPro" id="IPR020612">
    <property type="entry name" value="Methylthiotransferase_CS"/>
</dbReference>
<dbReference type="SFLD" id="SFLDF00274">
    <property type="entry name" value="ribosomal_protein_S12_methylth"/>
    <property type="match status" value="1"/>
</dbReference>
<dbReference type="InterPro" id="IPR007197">
    <property type="entry name" value="rSAM"/>
</dbReference>
<dbReference type="SFLD" id="SFLDG01082">
    <property type="entry name" value="B12-binding_domain_containing"/>
    <property type="match status" value="1"/>
</dbReference>
<feature type="domain" description="MTTase N-terminal" evidence="9">
    <location>
        <begin position="9"/>
        <end position="127"/>
    </location>
</feature>
<dbReference type="AlphaFoldDB" id="A0A2H1EBP5"/>
<evidence type="ECO:0000256" key="8">
    <source>
        <dbReference type="HAMAP-Rule" id="MF_01865"/>
    </source>
</evidence>
<dbReference type="GO" id="GO:0035599">
    <property type="term" value="F:aspartic acid methylthiotransferase activity"/>
    <property type="evidence" value="ECO:0007669"/>
    <property type="project" value="TreeGrafter"/>
</dbReference>
<gene>
    <name evidence="8 11" type="primary">rimO</name>
    <name evidence="11" type="ORF">MARIT_2310</name>
</gene>
<dbReference type="CDD" id="cd01335">
    <property type="entry name" value="Radical_SAM"/>
    <property type="match status" value="1"/>
</dbReference>
<reference evidence="11 12" key="1">
    <citation type="submission" date="2016-11" db="EMBL/GenBank/DDBJ databases">
        <authorList>
            <person name="Jaros S."/>
            <person name="Januszkiewicz K."/>
            <person name="Wedrychowicz H."/>
        </authorList>
    </citation>
    <scope>NUCLEOTIDE SEQUENCE [LARGE SCALE GENOMIC DNA]</scope>
    <source>
        <strain evidence="11">NCIMB 2154T</strain>
    </source>
</reference>
<dbReference type="Pfam" id="PF18693">
    <property type="entry name" value="TRAM_2"/>
    <property type="match status" value="1"/>
</dbReference>
<keyword evidence="5 8" id="KW-0479">Metal-binding</keyword>
<dbReference type="InterPro" id="IPR006638">
    <property type="entry name" value="Elp3/MiaA/NifB-like_rSAM"/>
</dbReference>
<comment type="cofactor">
    <cofactor evidence="8">
        <name>[4Fe-4S] cluster</name>
        <dbReference type="ChEBI" id="CHEBI:49883"/>
    </cofactor>
    <text evidence="8">Binds 2 [4Fe-4S] clusters. One cluster is coordinated with 3 cysteines and an exchangeable S-adenosyl-L-methionine.</text>
</comment>
<dbReference type="Pfam" id="PF00919">
    <property type="entry name" value="UPF0004"/>
    <property type="match status" value="1"/>
</dbReference>
<dbReference type="SFLD" id="SFLDS00029">
    <property type="entry name" value="Radical_SAM"/>
    <property type="match status" value="1"/>
</dbReference>
<sequence>MRTKTTKKNKINVVTLGCSKNVYDSEVLMGQLKANGKEVVHEDENDEGNIVVINTCGFIGKAKEESVDTILHHAQRKEKGEIDKVFVTGCLSERYKPDLESEITNVDQYFGTHDLPNLLKVLEADYKHELIGERLTTTPQHYAYLKIAEGCDRPCSFCAIPLMRGKHKSTPIEAIVIEAEKLAKKGIKELMLIAQDLTYYGLDLYKKRALADLLKALVKVAGIEWIRLHYAFPSGFPLDVLEVMKNEPKVCNYLDIPLQHINTEILKSMKRGTTHEKTTALIHKFREAVPNMAIRTTLIVGYPGETETQFQELKDWVEAMRFERLGAFEYSHEENTGAYGLEDDVPAEVKFRRVNEIMEVQSQISWELNQAKVGKTFRCLFDRKDGAYYYGRTEFDSPDVDNDVLVDAQQHYIKIGEFIDIKIDEAGDFDLYGTPLVKQEKPVSLHQKRKIKHSK</sequence>
<dbReference type="PROSITE" id="PS01278">
    <property type="entry name" value="MTTASE_RADICAL"/>
    <property type="match status" value="1"/>
</dbReference>
<dbReference type="InterPro" id="IPR002792">
    <property type="entry name" value="TRAM_dom"/>
</dbReference>
<dbReference type="InterPro" id="IPR005840">
    <property type="entry name" value="Ribosomal_uS12_MeSTrfase_RimO"/>
</dbReference>
<keyword evidence="4 8" id="KW-0949">S-adenosyl-L-methionine</keyword>
<dbReference type="GO" id="GO:0046872">
    <property type="term" value="F:metal ion binding"/>
    <property type="evidence" value="ECO:0007669"/>
    <property type="project" value="UniProtKB-KW"/>
</dbReference>
<evidence type="ECO:0000313" key="12">
    <source>
        <dbReference type="Proteomes" id="UP000231564"/>
    </source>
</evidence>
<evidence type="ECO:0000256" key="2">
    <source>
        <dbReference type="ARBA" id="ARBA00022490"/>
    </source>
</evidence>
<evidence type="ECO:0000259" key="10">
    <source>
        <dbReference type="PROSITE" id="PS51918"/>
    </source>
</evidence>
<evidence type="ECO:0000259" key="9">
    <source>
        <dbReference type="PROSITE" id="PS51449"/>
    </source>
</evidence>
<dbReference type="GeneID" id="47723783"/>
<dbReference type="SUPFAM" id="SSF102114">
    <property type="entry name" value="Radical SAM enzymes"/>
    <property type="match status" value="1"/>
</dbReference>
<keyword evidence="2 8" id="KW-0963">Cytoplasm</keyword>
<dbReference type="HAMAP" id="MF_01865">
    <property type="entry name" value="MTTase_RimO"/>
    <property type="match status" value="1"/>
</dbReference>
<dbReference type="GO" id="GO:0006400">
    <property type="term" value="P:tRNA modification"/>
    <property type="evidence" value="ECO:0007669"/>
    <property type="project" value="InterPro"/>
</dbReference>
<feature type="binding site" evidence="8">
    <location>
        <position position="90"/>
    </location>
    <ligand>
        <name>[4Fe-4S] cluster</name>
        <dbReference type="ChEBI" id="CHEBI:49883"/>
        <label>1</label>
    </ligand>
</feature>
<evidence type="ECO:0000256" key="4">
    <source>
        <dbReference type="ARBA" id="ARBA00022691"/>
    </source>
</evidence>
<dbReference type="Proteomes" id="UP000231564">
    <property type="component" value="Chromosome MARIT"/>
</dbReference>
<dbReference type="STRING" id="1349785.GCA_000509405_02163"/>
<proteinExistence type="inferred from homology"/>
<keyword evidence="7 8" id="KW-0411">Iron-sulfur</keyword>
<name>A0A2H1EBP5_9FLAO</name>
<dbReference type="GO" id="GO:0005829">
    <property type="term" value="C:cytosol"/>
    <property type="evidence" value="ECO:0007669"/>
    <property type="project" value="TreeGrafter"/>
</dbReference>
<dbReference type="InterPro" id="IPR013848">
    <property type="entry name" value="Methylthiotransferase_N"/>
</dbReference>
<evidence type="ECO:0000313" key="11">
    <source>
        <dbReference type="EMBL" id="SFZ83869.1"/>
    </source>
</evidence>
<feature type="binding site" evidence="8">
    <location>
        <position position="158"/>
    </location>
    <ligand>
        <name>[4Fe-4S] cluster</name>
        <dbReference type="ChEBI" id="CHEBI:49883"/>
        <label>2</label>
        <note>4Fe-4S-S-AdoMet</note>
    </ligand>
</feature>